<evidence type="ECO:0000256" key="1">
    <source>
        <dbReference type="SAM" id="Phobius"/>
    </source>
</evidence>
<dbReference type="Proteomes" id="UP000358010">
    <property type="component" value="Unassembled WGS sequence"/>
</dbReference>
<accession>E2DNP4</accession>
<evidence type="ECO:0000313" key="4">
    <source>
        <dbReference type="Proteomes" id="UP000358010"/>
    </source>
</evidence>
<reference evidence="2" key="1">
    <citation type="journal article" date="2010" name="Mol. Cell. Probes">
        <title>Development of a serogroup-specific multiplex PCR assay to detect a set of Escherichia coli serogroups based on the identification of their O-antigen gene clusters.</title>
        <authorList>
            <person name="Wang Q."/>
            <person name="Ruan X."/>
            <person name="Wei D."/>
            <person name="Hu Z."/>
            <person name="Wu L."/>
            <person name="Yu T."/>
            <person name="Feng L."/>
            <person name="Wang L."/>
        </authorList>
    </citation>
    <scope>NUCLEOTIDE SEQUENCE</scope>
    <source>
        <strain evidence="2">E1020-72</strain>
    </source>
</reference>
<dbReference type="EMBL" id="GU068044">
    <property type="protein sequence ID" value="ADN43872.1"/>
    <property type="molecule type" value="Genomic_DNA"/>
</dbReference>
<dbReference type="RefSeq" id="WP_112005152.1">
    <property type="nucleotide sequence ID" value="NZ_JAANZZ010000044.1"/>
</dbReference>
<sequence length="356" mass="41550">MKDKSFIMLCTPGYIKKTGYYFRAERDKDVLQSLNFKEKGTIVINSLKKIINTVLLIKKNKNTLFICENIAAALPIALFFLMYKKTSLKVILVYHGSLEDLKAFKFYKLKRFIYEKIERIMIHRETTVLFVSNEMKEYYNIKYGDLESFHVSPNIPSDLFFESINDAKNKEKNELRNLLSLPEEKKIVCYCGNSQSWQKVELLTKIINFNTDGDLFFLILTRDTDYFIKNISKSKVNNTIIKTVPNDEVPYYLVASDMLYILRDDNETNRFSCPTKLVEYLWSQKPVLISENIGDFSQKIKCYNSGIVLNSNHYNDIDLITSLIKCFNGAAFPDDELDNYTFSFQHNLFKAILSDI</sequence>
<gene>
    <name evidence="2" type="primary">wcmQ</name>
    <name evidence="3" type="ORF">NCTC10974_02222</name>
</gene>
<keyword evidence="1" id="KW-0812">Transmembrane</keyword>
<feature type="transmembrane region" description="Helical" evidence="1">
    <location>
        <begin position="64"/>
        <end position="83"/>
    </location>
</feature>
<name>E2DNP4_ECOLX</name>
<keyword evidence="3" id="KW-0808">Transferase</keyword>
<evidence type="ECO:0000313" key="3">
    <source>
        <dbReference type="EMBL" id="VFT68724.1"/>
    </source>
</evidence>
<evidence type="ECO:0000313" key="2">
    <source>
        <dbReference type="EMBL" id="ADN43872.1"/>
    </source>
</evidence>
<protein>
    <submittedName>
        <fullName evidence="3">Putative glycosyl transferase</fullName>
    </submittedName>
    <submittedName>
        <fullName evidence="2">WcmQ</fullName>
    </submittedName>
</protein>
<dbReference type="Gene3D" id="3.40.50.2000">
    <property type="entry name" value="Glycogen Phosphorylase B"/>
    <property type="match status" value="2"/>
</dbReference>
<reference evidence="3 4" key="2">
    <citation type="submission" date="2019-03" db="EMBL/GenBank/DDBJ databases">
        <authorList>
            <consortium name="Pathogen Informatics"/>
        </authorList>
    </citation>
    <scope>NUCLEOTIDE SEQUENCE [LARGE SCALE GENOMIC DNA]</scope>
    <source>
        <strain evidence="3 4">NCTC10974</strain>
    </source>
</reference>
<dbReference type="SUPFAM" id="SSF53756">
    <property type="entry name" value="UDP-Glycosyltransferase/glycogen phosphorylase"/>
    <property type="match status" value="1"/>
</dbReference>
<keyword evidence="1" id="KW-1133">Transmembrane helix</keyword>
<dbReference type="EMBL" id="CAADJZ010000001">
    <property type="protein sequence ID" value="VFT68724.1"/>
    <property type="molecule type" value="Genomic_DNA"/>
</dbReference>
<proteinExistence type="predicted"/>
<keyword evidence="1" id="KW-0472">Membrane</keyword>
<dbReference type="GO" id="GO:0016740">
    <property type="term" value="F:transferase activity"/>
    <property type="evidence" value="ECO:0007669"/>
    <property type="project" value="UniProtKB-KW"/>
</dbReference>
<organism evidence="2">
    <name type="scientific">Escherichia coli</name>
    <dbReference type="NCBI Taxonomy" id="562"/>
    <lineage>
        <taxon>Bacteria</taxon>
        <taxon>Pseudomonadati</taxon>
        <taxon>Pseudomonadota</taxon>
        <taxon>Gammaproteobacteria</taxon>
        <taxon>Enterobacterales</taxon>
        <taxon>Enterobacteriaceae</taxon>
        <taxon>Escherichia</taxon>
    </lineage>
</organism>
<dbReference type="AlphaFoldDB" id="E2DNP4"/>